<dbReference type="InterPro" id="IPR043128">
    <property type="entry name" value="Rev_trsase/Diguanyl_cyclase"/>
</dbReference>
<gene>
    <name evidence="4" type="ORF">Gferi_05270</name>
</gene>
<dbReference type="InterPro" id="IPR000160">
    <property type="entry name" value="GGDEF_dom"/>
</dbReference>
<name>A0A1D8GDM8_9FIRM</name>
<dbReference type="PANTHER" id="PTHR43155:SF2">
    <property type="entry name" value="CYCLIC DI-GMP PHOSPHODIESTERASE PA4108"/>
    <property type="match status" value="1"/>
</dbReference>
<feature type="transmembrane region" description="Helical" evidence="1">
    <location>
        <begin position="86"/>
        <end position="106"/>
    </location>
</feature>
<evidence type="ECO:0000259" key="2">
    <source>
        <dbReference type="PROSITE" id="PS50887"/>
    </source>
</evidence>
<dbReference type="SMART" id="SM00267">
    <property type="entry name" value="GGDEF"/>
    <property type="match status" value="1"/>
</dbReference>
<dbReference type="Gene3D" id="3.30.70.270">
    <property type="match status" value="1"/>
</dbReference>
<feature type="domain" description="GGDEF" evidence="2">
    <location>
        <begin position="223"/>
        <end position="358"/>
    </location>
</feature>
<dbReference type="Proteomes" id="UP000095743">
    <property type="component" value="Chromosome"/>
</dbReference>
<protein>
    <submittedName>
        <fullName evidence="4">Diguanylate cyclase</fullName>
    </submittedName>
</protein>
<reference evidence="4 5" key="1">
    <citation type="submission" date="2016-09" db="EMBL/GenBank/DDBJ databases">
        <title>Genomic analysis reveals versatility of anaerobic energy metabolism of Geosporobacter ferrireducens IRF9 of phylum Firmicutes.</title>
        <authorList>
            <person name="Kim S.-J."/>
        </authorList>
    </citation>
    <scope>NUCLEOTIDE SEQUENCE [LARGE SCALE GENOMIC DNA]</scope>
    <source>
        <strain evidence="4 5">IRF9</strain>
    </source>
</reference>
<dbReference type="CDD" id="cd01949">
    <property type="entry name" value="GGDEF"/>
    <property type="match status" value="1"/>
</dbReference>
<sequence length="566" mass="65027">MYQFENKLKEKIYEMIAVVKLFSLLFCGIIILGEYHVWFQNDPNWFINPAIPAIITCIGALVLAYKAWIFEYNNDKLSEGPEIADFIEVVVFMYFFSLLIMLTGAHESPYKSLFLFISITTTMRFGMNYGLIVAFISSGFLLSVDYMALPANKVNQFFEADLILSGIFILTTWFLGCYANIEKEYKHEMAILANSDELTGVYNHRYFQETLSRELEISEKINFPVALLLIDIDYFKNYNDLYGHQAGDQALEKIGKLLKNVIRNKDIVARYGGEEFAIILPNTTEEQAISIAERVRTTIECTSFEGEENLPKGSLTVSVGVSVFPAKAKTKTELINSSDDALYRAKFFNKNRVEIYTSILEELKKDIQDEHIDTISSIKTLISVINAKDRYTYGHTERVVIYCKMIANKLGLTQKEEKILKYGAYLHDIGKIEISKEILNKKMPLTEEEWNMLKKHPECGVEIIKSVDSLNDVVPLILNHHERYDGNGYPQGLKGEDIPYLTRILTIADSFDAMTSNRPYRDRKSYEEAVEELKRCSAIHFDPYLVKVFVEMIEANKDSEENFRSV</sequence>
<dbReference type="NCBIfam" id="TIGR00277">
    <property type="entry name" value="HDIG"/>
    <property type="match status" value="1"/>
</dbReference>
<feature type="transmembrane region" description="Helical" evidence="1">
    <location>
        <begin position="45"/>
        <end position="65"/>
    </location>
</feature>
<keyword evidence="1" id="KW-1133">Transmembrane helix</keyword>
<dbReference type="EMBL" id="CP017269">
    <property type="protein sequence ID" value="AOT69018.1"/>
    <property type="molecule type" value="Genomic_DNA"/>
</dbReference>
<keyword evidence="1" id="KW-0472">Membrane</keyword>
<feature type="transmembrane region" description="Helical" evidence="1">
    <location>
        <begin position="126"/>
        <end position="148"/>
    </location>
</feature>
<accession>A0A1D8GDM8</accession>
<dbReference type="FunFam" id="3.30.70.270:FF:000001">
    <property type="entry name" value="Diguanylate cyclase domain protein"/>
    <property type="match status" value="1"/>
</dbReference>
<dbReference type="RefSeq" id="WP_069974584.1">
    <property type="nucleotide sequence ID" value="NZ_CP017269.1"/>
</dbReference>
<dbReference type="InterPro" id="IPR003607">
    <property type="entry name" value="HD/PDEase_dom"/>
</dbReference>
<dbReference type="AlphaFoldDB" id="A0A1D8GDM8"/>
<dbReference type="InterPro" id="IPR037522">
    <property type="entry name" value="HD_GYP_dom"/>
</dbReference>
<dbReference type="SUPFAM" id="SSF55073">
    <property type="entry name" value="Nucleotide cyclase"/>
    <property type="match status" value="1"/>
</dbReference>
<feature type="transmembrane region" description="Helical" evidence="1">
    <location>
        <begin position="12"/>
        <end position="33"/>
    </location>
</feature>
<evidence type="ECO:0000313" key="5">
    <source>
        <dbReference type="Proteomes" id="UP000095743"/>
    </source>
</evidence>
<dbReference type="InterPro" id="IPR006675">
    <property type="entry name" value="HDIG_dom"/>
</dbReference>
<dbReference type="InterPro" id="IPR029787">
    <property type="entry name" value="Nucleotide_cyclase"/>
</dbReference>
<dbReference type="Pfam" id="PF00990">
    <property type="entry name" value="GGDEF"/>
    <property type="match status" value="1"/>
</dbReference>
<feature type="transmembrane region" description="Helical" evidence="1">
    <location>
        <begin position="160"/>
        <end position="181"/>
    </location>
</feature>
<dbReference type="SMART" id="SM00471">
    <property type="entry name" value="HDc"/>
    <property type="match status" value="1"/>
</dbReference>
<dbReference type="PROSITE" id="PS51832">
    <property type="entry name" value="HD_GYP"/>
    <property type="match status" value="1"/>
</dbReference>
<keyword evidence="5" id="KW-1185">Reference proteome</keyword>
<dbReference type="OrthoDB" id="9804747at2"/>
<dbReference type="Pfam" id="PF13487">
    <property type="entry name" value="HD_5"/>
    <property type="match status" value="1"/>
</dbReference>
<dbReference type="STRING" id="1424294.Gferi_05270"/>
<dbReference type="PANTHER" id="PTHR43155">
    <property type="entry name" value="CYCLIC DI-GMP PHOSPHODIESTERASE PA4108-RELATED"/>
    <property type="match status" value="1"/>
</dbReference>
<organism evidence="4 5">
    <name type="scientific">Geosporobacter ferrireducens</name>
    <dbReference type="NCBI Taxonomy" id="1424294"/>
    <lineage>
        <taxon>Bacteria</taxon>
        <taxon>Bacillati</taxon>
        <taxon>Bacillota</taxon>
        <taxon>Clostridia</taxon>
        <taxon>Peptostreptococcales</taxon>
        <taxon>Thermotaleaceae</taxon>
        <taxon>Geosporobacter</taxon>
    </lineage>
</organism>
<evidence type="ECO:0000313" key="4">
    <source>
        <dbReference type="EMBL" id="AOT69018.1"/>
    </source>
</evidence>
<dbReference type="SUPFAM" id="SSF109604">
    <property type="entry name" value="HD-domain/PDEase-like"/>
    <property type="match status" value="1"/>
</dbReference>
<dbReference type="PROSITE" id="PS50887">
    <property type="entry name" value="GGDEF"/>
    <property type="match status" value="1"/>
</dbReference>
<dbReference type="CDD" id="cd00077">
    <property type="entry name" value="HDc"/>
    <property type="match status" value="1"/>
</dbReference>
<feature type="domain" description="HD-GYP" evidence="3">
    <location>
        <begin position="370"/>
        <end position="565"/>
    </location>
</feature>
<keyword evidence="1" id="KW-0812">Transmembrane</keyword>
<dbReference type="Gene3D" id="1.10.3210.10">
    <property type="entry name" value="Hypothetical protein af1432"/>
    <property type="match status" value="1"/>
</dbReference>
<evidence type="ECO:0000259" key="3">
    <source>
        <dbReference type="PROSITE" id="PS51832"/>
    </source>
</evidence>
<dbReference type="NCBIfam" id="TIGR00254">
    <property type="entry name" value="GGDEF"/>
    <property type="match status" value="1"/>
</dbReference>
<evidence type="ECO:0000256" key="1">
    <source>
        <dbReference type="SAM" id="Phobius"/>
    </source>
</evidence>
<dbReference type="KEGG" id="gfe:Gferi_05270"/>
<proteinExistence type="predicted"/>